<protein>
    <submittedName>
        <fullName evidence="2">Obscurin</fullName>
    </submittedName>
</protein>
<organism evidence="2 3">
    <name type="scientific">Caerostris extrusa</name>
    <name type="common">Bark spider</name>
    <name type="synonym">Caerostris bankana</name>
    <dbReference type="NCBI Taxonomy" id="172846"/>
    <lineage>
        <taxon>Eukaryota</taxon>
        <taxon>Metazoa</taxon>
        <taxon>Ecdysozoa</taxon>
        <taxon>Arthropoda</taxon>
        <taxon>Chelicerata</taxon>
        <taxon>Arachnida</taxon>
        <taxon>Araneae</taxon>
        <taxon>Araneomorphae</taxon>
        <taxon>Entelegynae</taxon>
        <taxon>Araneoidea</taxon>
        <taxon>Araneidae</taxon>
        <taxon>Caerostris</taxon>
    </lineage>
</organism>
<feature type="non-terminal residue" evidence="2">
    <location>
        <position position="1"/>
    </location>
</feature>
<feature type="region of interest" description="Disordered" evidence="1">
    <location>
        <begin position="1"/>
        <end position="46"/>
    </location>
</feature>
<feature type="compositionally biased region" description="Basic and acidic residues" evidence="1">
    <location>
        <begin position="1"/>
        <end position="15"/>
    </location>
</feature>
<comment type="caution">
    <text evidence="2">The sequence shown here is derived from an EMBL/GenBank/DDBJ whole genome shotgun (WGS) entry which is preliminary data.</text>
</comment>
<dbReference type="EMBL" id="BPLR01010708">
    <property type="protein sequence ID" value="GIY41350.1"/>
    <property type="molecule type" value="Genomic_DNA"/>
</dbReference>
<keyword evidence="3" id="KW-1185">Reference proteome</keyword>
<proteinExistence type="predicted"/>
<accession>A0AAV4T5F6</accession>
<evidence type="ECO:0000313" key="2">
    <source>
        <dbReference type="EMBL" id="GIY41350.1"/>
    </source>
</evidence>
<evidence type="ECO:0000313" key="3">
    <source>
        <dbReference type="Proteomes" id="UP001054945"/>
    </source>
</evidence>
<sequence length="95" mass="11161">YHNKFADAGERRDCPRSLGPHLKPEGAPKVKVSPRRKYQQEFTERTPDYQLEEFEIPILDYSRETEPVPLVESDPLELGSDRSLEMARQRHLRLI</sequence>
<name>A0AAV4T5F6_CAEEX</name>
<gene>
    <name evidence="2" type="primary">Unc-89_9</name>
    <name evidence="2" type="ORF">CEXT_181301</name>
</gene>
<evidence type="ECO:0000256" key="1">
    <source>
        <dbReference type="SAM" id="MobiDB-lite"/>
    </source>
</evidence>
<dbReference type="Proteomes" id="UP001054945">
    <property type="component" value="Unassembled WGS sequence"/>
</dbReference>
<reference evidence="2 3" key="1">
    <citation type="submission" date="2021-06" db="EMBL/GenBank/DDBJ databases">
        <title>Caerostris extrusa draft genome.</title>
        <authorList>
            <person name="Kono N."/>
            <person name="Arakawa K."/>
        </authorList>
    </citation>
    <scope>NUCLEOTIDE SEQUENCE [LARGE SCALE GENOMIC DNA]</scope>
</reference>
<dbReference type="AlphaFoldDB" id="A0AAV4T5F6"/>